<dbReference type="PROSITE" id="PS50043">
    <property type="entry name" value="HTH_LUXR_2"/>
    <property type="match status" value="1"/>
</dbReference>
<dbReference type="PANTHER" id="PTHR44688:SF16">
    <property type="entry name" value="DNA-BINDING TRANSCRIPTIONAL ACTIVATOR DEVR_DOSR"/>
    <property type="match status" value="1"/>
</dbReference>
<dbReference type="Pfam" id="PF00196">
    <property type="entry name" value="GerE"/>
    <property type="match status" value="1"/>
</dbReference>
<evidence type="ECO:0000313" key="8">
    <source>
        <dbReference type="EMBL" id="MFC0350846.1"/>
    </source>
</evidence>
<dbReference type="InterPro" id="IPR001789">
    <property type="entry name" value="Sig_transdc_resp-reg_receiver"/>
</dbReference>
<dbReference type="Pfam" id="PF00072">
    <property type="entry name" value="Response_reg"/>
    <property type="match status" value="1"/>
</dbReference>
<dbReference type="InterPro" id="IPR000792">
    <property type="entry name" value="Tscrpt_reg_LuxR_C"/>
</dbReference>
<dbReference type="EMBL" id="JBHLXJ010000015">
    <property type="protein sequence ID" value="MFC0350846.1"/>
    <property type="molecule type" value="Genomic_DNA"/>
</dbReference>
<evidence type="ECO:0000256" key="1">
    <source>
        <dbReference type="ARBA" id="ARBA00023015"/>
    </source>
</evidence>
<dbReference type="PANTHER" id="PTHR44688">
    <property type="entry name" value="DNA-BINDING TRANSCRIPTIONAL ACTIVATOR DEVR_DOSR"/>
    <property type="match status" value="1"/>
</dbReference>
<evidence type="ECO:0000259" key="6">
    <source>
        <dbReference type="PROSITE" id="PS50043"/>
    </source>
</evidence>
<dbReference type="Gene3D" id="1.10.10.10">
    <property type="entry name" value="Winged helix-like DNA-binding domain superfamily/Winged helix DNA-binding domain"/>
    <property type="match status" value="1"/>
</dbReference>
<keyword evidence="1" id="KW-0805">Transcription regulation</keyword>
<protein>
    <submittedName>
        <fullName evidence="8">Response regulator transcription factor</fullName>
    </submittedName>
</protein>
<dbReference type="PROSITE" id="PS50110">
    <property type="entry name" value="RESPONSE_REGULATORY"/>
    <property type="match status" value="1"/>
</dbReference>
<name>A0ABV6IIM3_9BURK</name>
<gene>
    <name evidence="8" type="ORF">ACFFJH_13590</name>
</gene>
<evidence type="ECO:0000256" key="5">
    <source>
        <dbReference type="SAM" id="MobiDB-lite"/>
    </source>
</evidence>
<keyword evidence="4" id="KW-0597">Phosphoprotein</keyword>
<evidence type="ECO:0000256" key="2">
    <source>
        <dbReference type="ARBA" id="ARBA00023125"/>
    </source>
</evidence>
<dbReference type="CDD" id="cd06170">
    <property type="entry name" value="LuxR_C_like"/>
    <property type="match status" value="1"/>
</dbReference>
<dbReference type="InterPro" id="IPR036388">
    <property type="entry name" value="WH-like_DNA-bd_sf"/>
</dbReference>
<feature type="domain" description="HTH luxR-type" evidence="6">
    <location>
        <begin position="167"/>
        <end position="232"/>
    </location>
</feature>
<evidence type="ECO:0000256" key="3">
    <source>
        <dbReference type="ARBA" id="ARBA00023163"/>
    </source>
</evidence>
<dbReference type="InterPro" id="IPR016032">
    <property type="entry name" value="Sig_transdc_resp-reg_C-effctor"/>
</dbReference>
<dbReference type="PRINTS" id="PR00038">
    <property type="entry name" value="HTHLUXR"/>
</dbReference>
<evidence type="ECO:0000259" key="7">
    <source>
        <dbReference type="PROSITE" id="PS50110"/>
    </source>
</evidence>
<keyword evidence="2" id="KW-0238">DNA-binding</keyword>
<dbReference type="SUPFAM" id="SSF46894">
    <property type="entry name" value="C-terminal effector domain of the bipartite response regulators"/>
    <property type="match status" value="1"/>
</dbReference>
<evidence type="ECO:0000256" key="4">
    <source>
        <dbReference type="PROSITE-ProRule" id="PRU00169"/>
    </source>
</evidence>
<keyword evidence="9" id="KW-1185">Reference proteome</keyword>
<reference evidence="8 9" key="1">
    <citation type="submission" date="2024-09" db="EMBL/GenBank/DDBJ databases">
        <authorList>
            <person name="Sun Q."/>
            <person name="Mori K."/>
        </authorList>
    </citation>
    <scope>NUCLEOTIDE SEQUENCE [LARGE SCALE GENOMIC DNA]</scope>
    <source>
        <strain evidence="8 9">CCM 8677</strain>
    </source>
</reference>
<dbReference type="SMART" id="SM00421">
    <property type="entry name" value="HTH_LUXR"/>
    <property type="match status" value="1"/>
</dbReference>
<sequence length="237" mass="26663">MISTDKTSAAVPFPQHDTQNDTQRGTQHKTPQIAIIDDDPSVRGSLVMLLETRDWGTREFERAKDFLDSVSPDQFNCLLIDVRIPETNGLELFDELIRRSKLHNSYLPPVVFLSGHGDIPLVVRVLKQGAVDFLEKPADHRSLLDAISRALATDEAARSNYLTQADLLKEIAELTQRERMVLTEIVAGYLGKQIADHLAISPKTVEAHRLHICQKLNVRTSMELAAKLRDIPPSLWQ</sequence>
<dbReference type="Gene3D" id="3.40.50.2300">
    <property type="match status" value="1"/>
</dbReference>
<comment type="caution">
    <text evidence="8">The sequence shown here is derived from an EMBL/GenBank/DDBJ whole genome shotgun (WGS) entry which is preliminary data.</text>
</comment>
<feature type="region of interest" description="Disordered" evidence="5">
    <location>
        <begin position="1"/>
        <end position="29"/>
    </location>
</feature>
<dbReference type="Proteomes" id="UP001589844">
    <property type="component" value="Unassembled WGS sequence"/>
</dbReference>
<feature type="modified residue" description="4-aspartylphosphate" evidence="4">
    <location>
        <position position="81"/>
    </location>
</feature>
<dbReference type="SUPFAM" id="SSF52172">
    <property type="entry name" value="CheY-like"/>
    <property type="match status" value="1"/>
</dbReference>
<organism evidence="8 9">
    <name type="scientific">Undibacterium danionis</name>
    <dbReference type="NCBI Taxonomy" id="1812100"/>
    <lineage>
        <taxon>Bacteria</taxon>
        <taxon>Pseudomonadati</taxon>
        <taxon>Pseudomonadota</taxon>
        <taxon>Betaproteobacteria</taxon>
        <taxon>Burkholderiales</taxon>
        <taxon>Oxalobacteraceae</taxon>
        <taxon>Undibacterium</taxon>
    </lineage>
</organism>
<evidence type="ECO:0000313" key="9">
    <source>
        <dbReference type="Proteomes" id="UP001589844"/>
    </source>
</evidence>
<dbReference type="RefSeq" id="WP_390213388.1">
    <property type="nucleotide sequence ID" value="NZ_JBHLXJ010000015.1"/>
</dbReference>
<feature type="domain" description="Response regulatory" evidence="7">
    <location>
        <begin position="32"/>
        <end position="151"/>
    </location>
</feature>
<keyword evidence="3" id="KW-0804">Transcription</keyword>
<feature type="compositionally biased region" description="Polar residues" evidence="5">
    <location>
        <begin position="16"/>
        <end position="29"/>
    </location>
</feature>
<accession>A0ABV6IIM3</accession>
<dbReference type="InterPro" id="IPR011006">
    <property type="entry name" value="CheY-like_superfamily"/>
</dbReference>
<dbReference type="SMART" id="SM00448">
    <property type="entry name" value="REC"/>
    <property type="match status" value="1"/>
</dbReference>
<proteinExistence type="predicted"/>